<feature type="region of interest" description="Disordered" evidence="3">
    <location>
        <begin position="1"/>
        <end position="141"/>
    </location>
</feature>
<feature type="region of interest" description="Disordered" evidence="3">
    <location>
        <begin position="377"/>
        <end position="505"/>
    </location>
</feature>
<keyword evidence="6" id="KW-1185">Reference proteome</keyword>
<sequence length="1299" mass="144159">MNSSTGGGRHHHRPQRQQQHPVIPVSSSQWHSHRRPQQHHYQQQQQYETPRNNVHMATRQTPPSAQHYQGSIASVSRQERFRHQQQEYFPPSQQQQSPFPGIGLDYVDDVPPPSPLVLDPSAPLPPSGSSSATHGNAAHQNNNKQEGMMQHLLKGIGVSGSSSSPARKQHHPQHHAHGNSQPPPRQAASHPSQQQQQLSAVPEPPNATDLARLAPRAGFLQKLGTNIHTYKRRFFVLQPSTYLYYFLSPSDTVPRGAIAMDDATVQIVETLPDGRSRLELKWPNHARTIHLEARTPEQAQEWCQSLQQERLSHVRSKWEESQQELANAKNEIEDLKRQLEHYAYVEQDRDGALEDARRWKGQFEQLDETIRVLANHVRKMPTTTTTHADNEKTGEEAKERTDDQGETGDAVMFNAEKDSDRQEGDGNDLAVAIGKDNPAAKTTAKAVEKVATEGNANETNSNEPGTRNETETEASTDEQKDRNTARENEEPAEDDDNVDKGPRDVSLLDDDAAAEEAAAALFESSNIIEQLDAPGQHFPALINACQQLRENVRLSSEEAIAAVEDTKAAQDVSKALQARMTKAEKQLCNLWEENCSIRKTLKQKKREKRVLVREVKSLMEVQKKQQQLQQQQQHLLAQQMGYHSQQRQHLTTQPRMKYALGLPEMDVEDDATIGSDEEERLINELEEHVVSSIRLHEEFISASAVKGDQQDKDAEPTSNARRLHDPAVPSSCNSTATTTASTQSGVRNIRFARMDTTSTAATVVHHTTPAKPPPSLPLLSHSSRPRDSPLPSLFDRSSFETESEADSGEVEGNISKRVALEGADDEDGEASSLQPPEMVVDESGFPKPVDIDGRSISSVAASFGGESGSSGGRPISTPLRPNPILQLDQDEMEELRRTEDGDDKMEYFKPINVARTQATSRLVCPLADVVQTKPKDEFASVGPQRYQDELQIYHLTFYTQKIGLQFQKVPAPPVKPRGLLTDAMTSDLAGDPRGADKTASELKRVAAIATWAKNDVDHGEPNSDACLQVATPVDAVLVCGFEGFDDSGNNIRPKLGARLVAFDGVSVEVGRWTFDSIRKSIKARGRPLTLSFRNDFLTTDQRAIMTKAVSQAERRPPPLSTPELFSKFTDSIEYSAVVQYRKHVEDPRPDSRASAPSLPGVSSHETDQFVNETFRTSNVIRLPETGHSKRWEDEDDLTVSTTGYHSDYHHQRPEQYRRMTGSSGGSYISSRPGAYQYRAFSEAGSSASALSSAIGPLMSNLLGGLSEKKKPVNMNPSYLHSRVPVESTPQHQEFQAGLL</sequence>
<evidence type="ECO:0000313" key="5">
    <source>
        <dbReference type="EMBL" id="CAB9496374.1"/>
    </source>
</evidence>
<dbReference type="Proteomes" id="UP001153069">
    <property type="component" value="Unassembled WGS sequence"/>
</dbReference>
<feature type="compositionally biased region" description="Low complexity" evidence="3">
    <location>
        <begin position="186"/>
        <end position="201"/>
    </location>
</feature>
<proteinExistence type="predicted"/>
<accession>A0A9N8D5B9</accession>
<dbReference type="SMART" id="SM00233">
    <property type="entry name" value="PH"/>
    <property type="match status" value="1"/>
</dbReference>
<dbReference type="Pfam" id="PF00169">
    <property type="entry name" value="PH"/>
    <property type="match status" value="1"/>
</dbReference>
<protein>
    <recommendedName>
        <fullName evidence="4">PH domain-containing protein</fullName>
    </recommendedName>
</protein>
<name>A0A9N8D5B9_9STRA</name>
<dbReference type="EMBL" id="CAICTM010000004">
    <property type="protein sequence ID" value="CAB9496374.1"/>
    <property type="molecule type" value="Genomic_DNA"/>
</dbReference>
<dbReference type="GO" id="GO:0007032">
    <property type="term" value="P:endosome organization"/>
    <property type="evidence" value="ECO:0007669"/>
    <property type="project" value="TreeGrafter"/>
</dbReference>
<feature type="region of interest" description="Disordered" evidence="3">
    <location>
        <begin position="1144"/>
        <end position="1169"/>
    </location>
</feature>
<feature type="region of interest" description="Disordered" evidence="3">
    <location>
        <begin position="704"/>
        <end position="748"/>
    </location>
</feature>
<dbReference type="OrthoDB" id="43122at2759"/>
<dbReference type="PANTHER" id="PTHR22902">
    <property type="entry name" value="SESQUIPEDALIAN"/>
    <property type="match status" value="1"/>
</dbReference>
<evidence type="ECO:0000259" key="4">
    <source>
        <dbReference type="PROSITE" id="PS50003"/>
    </source>
</evidence>
<dbReference type="GO" id="GO:0005802">
    <property type="term" value="C:trans-Golgi network"/>
    <property type="evidence" value="ECO:0007669"/>
    <property type="project" value="TreeGrafter"/>
</dbReference>
<keyword evidence="2" id="KW-0175">Coiled coil</keyword>
<dbReference type="InterPro" id="IPR001849">
    <property type="entry name" value="PH_domain"/>
</dbReference>
<dbReference type="PROSITE" id="PS50003">
    <property type="entry name" value="PH_DOMAIN"/>
    <property type="match status" value="1"/>
</dbReference>
<feature type="compositionally biased region" description="Basic and acidic residues" evidence="3">
    <location>
        <begin position="388"/>
        <end position="403"/>
    </location>
</feature>
<feature type="domain" description="PH" evidence="4">
    <location>
        <begin position="213"/>
        <end position="311"/>
    </location>
</feature>
<dbReference type="GO" id="GO:0005769">
    <property type="term" value="C:early endosome"/>
    <property type="evidence" value="ECO:0007669"/>
    <property type="project" value="TreeGrafter"/>
</dbReference>
<feature type="compositionally biased region" description="Low complexity" evidence="3">
    <location>
        <begin position="86"/>
        <end position="100"/>
    </location>
</feature>
<dbReference type="SUPFAM" id="SSF50729">
    <property type="entry name" value="PH domain-like"/>
    <property type="match status" value="1"/>
</dbReference>
<dbReference type="InterPro" id="IPR011993">
    <property type="entry name" value="PH-like_dom_sf"/>
</dbReference>
<dbReference type="Gene3D" id="2.30.29.30">
    <property type="entry name" value="Pleckstrin-homology domain (PH domain)/Phosphotyrosine-binding domain (PTB)"/>
    <property type="match status" value="1"/>
</dbReference>
<organism evidence="5 6">
    <name type="scientific">Seminavis robusta</name>
    <dbReference type="NCBI Taxonomy" id="568900"/>
    <lineage>
        <taxon>Eukaryota</taxon>
        <taxon>Sar</taxon>
        <taxon>Stramenopiles</taxon>
        <taxon>Ochrophyta</taxon>
        <taxon>Bacillariophyta</taxon>
        <taxon>Bacillariophyceae</taxon>
        <taxon>Bacillariophycidae</taxon>
        <taxon>Naviculales</taxon>
        <taxon>Naviculaceae</taxon>
        <taxon>Seminavis</taxon>
    </lineage>
</organism>
<feature type="compositionally biased region" description="Basic and acidic residues" evidence="3">
    <location>
        <begin position="415"/>
        <end position="424"/>
    </location>
</feature>
<dbReference type="GO" id="GO:0042147">
    <property type="term" value="P:retrograde transport, endosome to Golgi"/>
    <property type="evidence" value="ECO:0007669"/>
    <property type="project" value="TreeGrafter"/>
</dbReference>
<feature type="region of interest" description="Disordered" evidence="3">
    <location>
        <begin position="156"/>
        <end position="209"/>
    </location>
</feature>
<feature type="compositionally biased region" description="Basic residues" evidence="3">
    <location>
        <begin position="167"/>
        <end position="177"/>
    </location>
</feature>
<feature type="coiled-coil region" evidence="2">
    <location>
        <begin position="311"/>
        <end position="345"/>
    </location>
</feature>
<dbReference type="GO" id="GO:0001881">
    <property type="term" value="P:receptor recycling"/>
    <property type="evidence" value="ECO:0007669"/>
    <property type="project" value="TreeGrafter"/>
</dbReference>
<feature type="compositionally biased region" description="Basic and acidic residues" evidence="3">
    <location>
        <begin position="477"/>
        <end position="489"/>
    </location>
</feature>
<dbReference type="PANTHER" id="PTHR22902:SF27">
    <property type="entry name" value="PLECKSTRIN HOMOLOGY DOMAIN-CONTAINING FAMILY A MEMBER 3"/>
    <property type="match status" value="1"/>
</dbReference>
<feature type="compositionally biased region" description="Low complexity" evidence="3">
    <location>
        <begin position="116"/>
        <end position="132"/>
    </location>
</feature>
<reference evidence="5" key="1">
    <citation type="submission" date="2020-06" db="EMBL/GenBank/DDBJ databases">
        <authorList>
            <consortium name="Plant Systems Biology data submission"/>
        </authorList>
    </citation>
    <scope>NUCLEOTIDE SEQUENCE</scope>
    <source>
        <strain evidence="5">D6</strain>
    </source>
</reference>
<feature type="coiled-coil region" evidence="2">
    <location>
        <begin position="566"/>
        <end position="638"/>
    </location>
</feature>
<evidence type="ECO:0000256" key="1">
    <source>
        <dbReference type="ARBA" id="ARBA00022553"/>
    </source>
</evidence>
<feature type="compositionally biased region" description="Low complexity" evidence="3">
    <location>
        <begin position="730"/>
        <end position="744"/>
    </location>
</feature>
<dbReference type="GO" id="GO:0005829">
    <property type="term" value="C:cytosol"/>
    <property type="evidence" value="ECO:0007669"/>
    <property type="project" value="GOC"/>
</dbReference>
<feature type="compositionally biased region" description="Polar residues" evidence="3">
    <location>
        <begin position="454"/>
        <end position="467"/>
    </location>
</feature>
<dbReference type="InterPro" id="IPR045188">
    <property type="entry name" value="Boi1/Boi2-like"/>
</dbReference>
<evidence type="ECO:0000256" key="2">
    <source>
        <dbReference type="SAM" id="Coils"/>
    </source>
</evidence>
<dbReference type="GO" id="GO:0055037">
    <property type="term" value="C:recycling endosome"/>
    <property type="evidence" value="ECO:0007669"/>
    <property type="project" value="TreeGrafter"/>
</dbReference>
<feature type="compositionally biased region" description="Polar residues" evidence="3">
    <location>
        <begin position="58"/>
        <end position="76"/>
    </location>
</feature>
<evidence type="ECO:0000313" key="6">
    <source>
        <dbReference type="Proteomes" id="UP001153069"/>
    </source>
</evidence>
<evidence type="ECO:0000256" key="3">
    <source>
        <dbReference type="SAM" id="MobiDB-lite"/>
    </source>
</evidence>
<gene>
    <name evidence="5" type="ORF">SEMRO_4_G003490.1</name>
</gene>
<keyword evidence="1" id="KW-0597">Phosphoprotein</keyword>
<comment type="caution">
    <text evidence="5">The sequence shown here is derived from an EMBL/GenBank/DDBJ whole genome shotgun (WGS) entry which is preliminary data.</text>
</comment>
<feature type="region of interest" description="Disordered" evidence="3">
    <location>
        <begin position="764"/>
        <end position="883"/>
    </location>
</feature>